<organism evidence="1 2">
    <name type="scientific">Linum trigynum</name>
    <dbReference type="NCBI Taxonomy" id="586398"/>
    <lineage>
        <taxon>Eukaryota</taxon>
        <taxon>Viridiplantae</taxon>
        <taxon>Streptophyta</taxon>
        <taxon>Embryophyta</taxon>
        <taxon>Tracheophyta</taxon>
        <taxon>Spermatophyta</taxon>
        <taxon>Magnoliopsida</taxon>
        <taxon>eudicotyledons</taxon>
        <taxon>Gunneridae</taxon>
        <taxon>Pentapetalae</taxon>
        <taxon>rosids</taxon>
        <taxon>fabids</taxon>
        <taxon>Malpighiales</taxon>
        <taxon>Linaceae</taxon>
        <taxon>Linum</taxon>
    </lineage>
</organism>
<proteinExistence type="predicted"/>
<protein>
    <submittedName>
        <fullName evidence="1">Uncharacterized protein</fullName>
    </submittedName>
</protein>
<dbReference type="AlphaFoldDB" id="A0AAV2FSW2"/>
<accession>A0AAV2FSW2</accession>
<dbReference type="EMBL" id="OZ034820">
    <property type="protein sequence ID" value="CAL1400535.1"/>
    <property type="molecule type" value="Genomic_DNA"/>
</dbReference>
<evidence type="ECO:0000313" key="2">
    <source>
        <dbReference type="Proteomes" id="UP001497516"/>
    </source>
</evidence>
<dbReference type="Proteomes" id="UP001497516">
    <property type="component" value="Chromosome 7"/>
</dbReference>
<name>A0AAV2FSW2_9ROSI</name>
<keyword evidence="2" id="KW-1185">Reference proteome</keyword>
<evidence type="ECO:0000313" key="1">
    <source>
        <dbReference type="EMBL" id="CAL1400535.1"/>
    </source>
</evidence>
<sequence length="97" mass="10397">MVEGSHLESVSKTMVGTLEEETGVPLPSIPDGLIFILSKVGNLLLQVRRLGQGMVASEELVRQIGERGPVDHPSLLRRRFAAVLAPPPQPVAPLEPA</sequence>
<gene>
    <name evidence="1" type="ORF">LTRI10_LOCUS40655</name>
</gene>
<reference evidence="1 2" key="1">
    <citation type="submission" date="2024-04" db="EMBL/GenBank/DDBJ databases">
        <authorList>
            <person name="Fracassetti M."/>
        </authorList>
    </citation>
    <scope>NUCLEOTIDE SEQUENCE [LARGE SCALE GENOMIC DNA]</scope>
</reference>